<dbReference type="SUPFAM" id="SSF48008">
    <property type="entry name" value="GntR ligand-binding domain-like"/>
    <property type="match status" value="1"/>
</dbReference>
<keyword evidence="3" id="KW-0804">Transcription</keyword>
<keyword evidence="2" id="KW-0238">DNA-binding</keyword>
<dbReference type="Pfam" id="PF07729">
    <property type="entry name" value="FCD"/>
    <property type="match status" value="1"/>
</dbReference>
<dbReference type="PANTHER" id="PTHR43537:SF24">
    <property type="entry name" value="GLUCONATE OPERON TRANSCRIPTIONAL REPRESSOR"/>
    <property type="match status" value="1"/>
</dbReference>
<comment type="caution">
    <text evidence="4">The sequence shown here is derived from an EMBL/GenBank/DDBJ whole genome shotgun (WGS) entry which is preliminary data.</text>
</comment>
<dbReference type="InterPro" id="IPR008920">
    <property type="entry name" value="TF_FadR/GntR_C"/>
</dbReference>
<dbReference type="Gene3D" id="1.20.120.530">
    <property type="entry name" value="GntR ligand-binding domain-like"/>
    <property type="match status" value="1"/>
</dbReference>
<evidence type="ECO:0000256" key="1">
    <source>
        <dbReference type="ARBA" id="ARBA00023015"/>
    </source>
</evidence>
<dbReference type="InterPro" id="IPR036388">
    <property type="entry name" value="WH-like_DNA-bd_sf"/>
</dbReference>
<dbReference type="PRINTS" id="PR00035">
    <property type="entry name" value="HTHGNTR"/>
</dbReference>
<dbReference type="SMART" id="SM00345">
    <property type="entry name" value="HTH_GNTR"/>
    <property type="match status" value="1"/>
</dbReference>
<evidence type="ECO:0000313" key="4">
    <source>
        <dbReference type="EMBL" id="TYQ07759.1"/>
    </source>
</evidence>
<dbReference type="InterPro" id="IPR036390">
    <property type="entry name" value="WH_DNA-bd_sf"/>
</dbReference>
<dbReference type="InterPro" id="IPR011711">
    <property type="entry name" value="GntR_C"/>
</dbReference>
<dbReference type="EMBL" id="VNIQ01000001">
    <property type="protein sequence ID" value="TYQ07759.1"/>
    <property type="molecule type" value="Genomic_DNA"/>
</dbReference>
<reference evidence="4" key="1">
    <citation type="submission" date="2019-07" db="EMBL/GenBank/DDBJ databases">
        <title>Genomic Encyclopedia of Type Strains, Phase IV (KMG-IV): sequencing the most valuable type-strain genomes for metagenomic binning, comparative biology and taxonomic classification.</title>
        <authorList>
            <person name="Goeker M."/>
        </authorList>
    </citation>
    <scope>NUCLEOTIDE SEQUENCE</scope>
    <source>
        <strain evidence="4">DSM 44596</strain>
    </source>
</reference>
<dbReference type="Gene3D" id="1.10.10.10">
    <property type="entry name" value="Winged helix-like DNA-binding domain superfamily/Winged helix DNA-binding domain"/>
    <property type="match status" value="1"/>
</dbReference>
<evidence type="ECO:0000256" key="3">
    <source>
        <dbReference type="ARBA" id="ARBA00023163"/>
    </source>
</evidence>
<dbReference type="PROSITE" id="PS50949">
    <property type="entry name" value="HTH_GNTR"/>
    <property type="match status" value="1"/>
</dbReference>
<organism evidence="4">
    <name type="scientific">Nocardia globerula</name>
    <dbReference type="NCBI Taxonomy" id="1818"/>
    <lineage>
        <taxon>Bacteria</taxon>
        <taxon>Bacillati</taxon>
        <taxon>Actinomycetota</taxon>
        <taxon>Actinomycetes</taxon>
        <taxon>Mycobacteriales</taxon>
        <taxon>Nocardiaceae</taxon>
        <taxon>Nocardia</taxon>
    </lineage>
</organism>
<dbReference type="GO" id="GO:0003677">
    <property type="term" value="F:DNA binding"/>
    <property type="evidence" value="ECO:0007669"/>
    <property type="project" value="UniProtKB-KW"/>
</dbReference>
<dbReference type="PANTHER" id="PTHR43537">
    <property type="entry name" value="TRANSCRIPTIONAL REGULATOR, GNTR FAMILY"/>
    <property type="match status" value="1"/>
</dbReference>
<dbReference type="GO" id="GO:0003700">
    <property type="term" value="F:DNA-binding transcription factor activity"/>
    <property type="evidence" value="ECO:0007669"/>
    <property type="project" value="InterPro"/>
</dbReference>
<dbReference type="SUPFAM" id="SSF46785">
    <property type="entry name" value="Winged helix' DNA-binding domain"/>
    <property type="match status" value="1"/>
</dbReference>
<evidence type="ECO:0000256" key="2">
    <source>
        <dbReference type="ARBA" id="ARBA00023125"/>
    </source>
</evidence>
<keyword evidence="1" id="KW-0805">Transcription regulation</keyword>
<dbReference type="Pfam" id="PF00392">
    <property type="entry name" value="GntR"/>
    <property type="match status" value="1"/>
</dbReference>
<dbReference type="SMART" id="SM00895">
    <property type="entry name" value="FCD"/>
    <property type="match status" value="1"/>
</dbReference>
<dbReference type="CDD" id="cd07377">
    <property type="entry name" value="WHTH_GntR"/>
    <property type="match status" value="1"/>
</dbReference>
<dbReference type="InterPro" id="IPR000524">
    <property type="entry name" value="Tscrpt_reg_HTH_GntR"/>
</dbReference>
<proteinExistence type="predicted"/>
<gene>
    <name evidence="4" type="ORF">FNL38_101124</name>
</gene>
<protein>
    <submittedName>
        <fullName evidence="4">GntR family transcriptional regulator</fullName>
    </submittedName>
</protein>
<accession>A0A652YVQ4</accession>
<name>A0A652YVQ4_NOCGL</name>
<dbReference type="AlphaFoldDB" id="A0A652YVQ4"/>
<sequence length="224" mass="24187">MGAPERPESLSRVVFDEIRARILDGRLRAGEPLPERDISAELDVSRVPIREALPLLEAAGLVKLSKRRPAVVTFVTRSGVDELYDIRSALEPLIAKKAAAAVVRGADASLLLGALERAGAALDVGDLDAFHFSSGQVHKGIEALAGNTLYVTITEPLRERSERLNVANMERDPAKRHGEHVALVEAIANADVELAAAVAYSHVEWGRARTFETLSSVPGYDPNQ</sequence>